<protein>
    <submittedName>
        <fullName evidence="2">Uncharacterized protein</fullName>
    </submittedName>
</protein>
<evidence type="ECO:0000313" key="3">
    <source>
        <dbReference type="Proteomes" id="UP000002071"/>
    </source>
</evidence>
<gene>
    <name evidence="2" type="ordered locus">Huta_1128</name>
</gene>
<reference evidence="2 3" key="1">
    <citation type="journal article" date="2009" name="Stand. Genomic Sci.">
        <title>Complete genome sequence of Halorhabdus utahensis type strain (AX-2).</title>
        <authorList>
            <person name="Anderson I."/>
            <person name="Tindall B.J."/>
            <person name="Pomrenke H."/>
            <person name="Goker M."/>
            <person name="Lapidus A."/>
            <person name="Nolan M."/>
            <person name="Copeland A."/>
            <person name="Glavina Del Rio T."/>
            <person name="Chen F."/>
            <person name="Tice H."/>
            <person name="Cheng J.F."/>
            <person name="Lucas S."/>
            <person name="Chertkov O."/>
            <person name="Bruce D."/>
            <person name="Brettin T."/>
            <person name="Detter J.C."/>
            <person name="Han C."/>
            <person name="Goodwin L."/>
            <person name="Land M."/>
            <person name="Hauser L."/>
            <person name="Chang Y.J."/>
            <person name="Jeffries C.D."/>
            <person name="Pitluck S."/>
            <person name="Pati A."/>
            <person name="Mavromatis K."/>
            <person name="Ivanova N."/>
            <person name="Ovchinnikova G."/>
            <person name="Chen A."/>
            <person name="Palaniappan K."/>
            <person name="Chain P."/>
            <person name="Rohde M."/>
            <person name="Bristow J."/>
            <person name="Eisen J.A."/>
            <person name="Markowitz V."/>
            <person name="Hugenholtz P."/>
            <person name="Kyrpides N.C."/>
            <person name="Klenk H.P."/>
        </authorList>
    </citation>
    <scope>NUCLEOTIDE SEQUENCE [LARGE SCALE GENOMIC DNA]</scope>
    <source>
        <strain evidence="3">DSM 12940 / JCM 11049 / AX-2</strain>
    </source>
</reference>
<dbReference type="AlphaFoldDB" id="C7NM97"/>
<dbReference type="Proteomes" id="UP000002071">
    <property type="component" value="Chromosome"/>
</dbReference>
<proteinExistence type="predicted"/>
<organism evidence="2 3">
    <name type="scientific">Halorhabdus utahensis (strain DSM 12940 / JCM 11049 / AX-2)</name>
    <dbReference type="NCBI Taxonomy" id="519442"/>
    <lineage>
        <taxon>Archaea</taxon>
        <taxon>Methanobacteriati</taxon>
        <taxon>Methanobacteriota</taxon>
        <taxon>Stenosarchaea group</taxon>
        <taxon>Halobacteria</taxon>
        <taxon>Halobacteriales</taxon>
        <taxon>Haloarculaceae</taxon>
        <taxon>Halorhabdus</taxon>
    </lineage>
</organism>
<evidence type="ECO:0000256" key="1">
    <source>
        <dbReference type="SAM" id="MobiDB-lite"/>
    </source>
</evidence>
<evidence type="ECO:0000313" key="2">
    <source>
        <dbReference type="EMBL" id="ACV11305.1"/>
    </source>
</evidence>
<keyword evidence="3" id="KW-1185">Reference proteome</keyword>
<accession>C7NM97</accession>
<dbReference type="EMBL" id="CP001687">
    <property type="protein sequence ID" value="ACV11305.1"/>
    <property type="molecule type" value="Genomic_DNA"/>
</dbReference>
<dbReference type="HOGENOM" id="CLU_2243784_0_0_2"/>
<name>C7NM97_HALUD</name>
<feature type="region of interest" description="Disordered" evidence="1">
    <location>
        <begin position="85"/>
        <end position="104"/>
    </location>
</feature>
<dbReference type="KEGG" id="hut:Huta_1128"/>
<sequence length="104" mass="11743">MEMADIEQNKDDVVADLDARLNEWLDSFEHADPDGEIIMSENTKARLEDLSYLQDYRHSVTPTRSVPPTNESNLARSINNPFAAGVVRPKSNVPNPERPPRLGR</sequence>